<dbReference type="AlphaFoldDB" id="A0A1G5NB54"/>
<dbReference type="SUPFAM" id="SSF52540">
    <property type="entry name" value="P-loop containing nucleoside triphosphate hydrolases"/>
    <property type="match status" value="1"/>
</dbReference>
<dbReference type="OrthoDB" id="4169204at2"/>
<keyword evidence="1" id="KW-0808">Transferase</keyword>
<dbReference type="RefSeq" id="WP_092811622.1">
    <property type="nucleotide sequence ID" value="NZ_FMVW01000003.1"/>
</dbReference>
<dbReference type="EMBL" id="FMVW01000003">
    <property type="protein sequence ID" value="SCZ34602.1"/>
    <property type="molecule type" value="Genomic_DNA"/>
</dbReference>
<proteinExistence type="predicted"/>
<protein>
    <submittedName>
        <fullName evidence="1">Sulfotransferase family protein</fullName>
    </submittedName>
</protein>
<dbReference type="Pfam" id="PF13469">
    <property type="entry name" value="Sulfotransfer_3"/>
    <property type="match status" value="1"/>
</dbReference>
<reference evidence="1 2" key="1">
    <citation type="submission" date="2016-10" db="EMBL/GenBank/DDBJ databases">
        <authorList>
            <person name="de Groot N.N."/>
        </authorList>
    </citation>
    <scope>NUCLEOTIDE SEQUENCE [LARGE SCALE GENOMIC DNA]</scope>
    <source>
        <strain evidence="1 2">DSM 2698</strain>
    </source>
</reference>
<dbReference type="Proteomes" id="UP000199347">
    <property type="component" value="Unassembled WGS sequence"/>
</dbReference>
<sequence>MTARPDFEKFIVIVTYGRSGSTLLQTALQTIPGAMIRGENNNLLYPLFRAWKRAHNTRYNQGQTPIPAHGPWYGADEIVPRRFGEELADLFLREILKPTPQTRVLGFKEIRFHDAEPGEMPEFLDFIREFFPPCRLVFNTRRAADVARSSWWKDVETEKVMEMVEDLDRQYADYVAAHSDTSFLVRYDDYVKDRSSLRALFDFLGEAYDEAAVEAAFGHRLPH</sequence>
<dbReference type="GO" id="GO:0016740">
    <property type="term" value="F:transferase activity"/>
    <property type="evidence" value="ECO:0007669"/>
    <property type="project" value="UniProtKB-KW"/>
</dbReference>
<name>A0A1G5NB54_AFIMA</name>
<evidence type="ECO:0000313" key="2">
    <source>
        <dbReference type="Proteomes" id="UP000199347"/>
    </source>
</evidence>
<accession>A0A1G5NB54</accession>
<gene>
    <name evidence="1" type="ORF">SAMN03080610_01724</name>
</gene>
<dbReference type="STRING" id="1120955.SAMN03080610_01724"/>
<evidence type="ECO:0000313" key="1">
    <source>
        <dbReference type="EMBL" id="SCZ34602.1"/>
    </source>
</evidence>
<dbReference type="Gene3D" id="3.40.50.300">
    <property type="entry name" value="P-loop containing nucleotide triphosphate hydrolases"/>
    <property type="match status" value="1"/>
</dbReference>
<organism evidence="1 2">
    <name type="scientific">Afifella marina DSM 2698</name>
    <dbReference type="NCBI Taxonomy" id="1120955"/>
    <lineage>
        <taxon>Bacteria</taxon>
        <taxon>Pseudomonadati</taxon>
        <taxon>Pseudomonadota</taxon>
        <taxon>Alphaproteobacteria</taxon>
        <taxon>Hyphomicrobiales</taxon>
        <taxon>Afifellaceae</taxon>
        <taxon>Afifella</taxon>
    </lineage>
</organism>
<dbReference type="InterPro" id="IPR027417">
    <property type="entry name" value="P-loop_NTPase"/>
</dbReference>
<keyword evidence="2" id="KW-1185">Reference proteome</keyword>